<evidence type="ECO:0000313" key="2">
    <source>
        <dbReference type="EMBL" id="GAQ87584.1"/>
    </source>
</evidence>
<reference evidence="2 3" key="1">
    <citation type="journal article" date="2014" name="Nat. Commun.">
        <title>Klebsormidium flaccidum genome reveals primary factors for plant terrestrial adaptation.</title>
        <authorList>
            <person name="Hori K."/>
            <person name="Maruyama F."/>
            <person name="Fujisawa T."/>
            <person name="Togashi T."/>
            <person name="Yamamoto N."/>
            <person name="Seo M."/>
            <person name="Sato S."/>
            <person name="Yamada T."/>
            <person name="Mori H."/>
            <person name="Tajima N."/>
            <person name="Moriyama T."/>
            <person name="Ikeuchi M."/>
            <person name="Watanabe M."/>
            <person name="Wada H."/>
            <person name="Kobayashi K."/>
            <person name="Saito M."/>
            <person name="Masuda T."/>
            <person name="Sasaki-Sekimoto Y."/>
            <person name="Mashiguchi K."/>
            <person name="Awai K."/>
            <person name="Shimojima M."/>
            <person name="Masuda S."/>
            <person name="Iwai M."/>
            <person name="Nobusawa T."/>
            <person name="Narise T."/>
            <person name="Kondo S."/>
            <person name="Saito H."/>
            <person name="Sato R."/>
            <person name="Murakawa M."/>
            <person name="Ihara Y."/>
            <person name="Oshima-Yamada Y."/>
            <person name="Ohtaka K."/>
            <person name="Satoh M."/>
            <person name="Sonobe K."/>
            <person name="Ishii M."/>
            <person name="Ohtani R."/>
            <person name="Kanamori-Sato M."/>
            <person name="Honoki R."/>
            <person name="Miyazaki D."/>
            <person name="Mochizuki H."/>
            <person name="Umetsu J."/>
            <person name="Higashi K."/>
            <person name="Shibata D."/>
            <person name="Kamiya Y."/>
            <person name="Sato N."/>
            <person name="Nakamura Y."/>
            <person name="Tabata S."/>
            <person name="Ida S."/>
            <person name="Kurokawa K."/>
            <person name="Ohta H."/>
        </authorList>
    </citation>
    <scope>NUCLEOTIDE SEQUENCE [LARGE SCALE GENOMIC DNA]</scope>
    <source>
        <strain evidence="2 3">NIES-2285</strain>
    </source>
</reference>
<accession>A0A1Y1I9D6</accession>
<proteinExistence type="predicted"/>
<gene>
    <name evidence="2" type="ORF">KFL_003620150</name>
</gene>
<evidence type="ECO:0000313" key="3">
    <source>
        <dbReference type="Proteomes" id="UP000054558"/>
    </source>
</evidence>
<keyword evidence="1" id="KW-0732">Signal</keyword>
<dbReference type="EMBL" id="DF237311">
    <property type="protein sequence ID" value="GAQ87584.1"/>
    <property type="molecule type" value="Genomic_DNA"/>
</dbReference>
<dbReference type="InterPro" id="IPR032710">
    <property type="entry name" value="NTF2-like_dom_sf"/>
</dbReference>
<sequence>MKKAMAFLTLAVAVLIALASPTSAARTLQQFQTAPVSSPQKPASLMFGTASPTARPGVQVLADAPSAGSVSHVPDYHTCPVETGFLPQGPFTTGTGATRCAKTYQLAEVRGDILPGDGTGETRTEVFELTMEPTFQLNGAILLSCYQQVKGFLAAIAGGNPDAATPYIRSDVTLKDEAGQTITGAQAVAGWFALHFGNRPSPAVGVFDVSWEMRTTYPKDTWSLRMTVRAETDTQVVKFATKWDIAEYPYVLGYVYEVRVVNK</sequence>
<feature type="signal peptide" evidence="1">
    <location>
        <begin position="1"/>
        <end position="24"/>
    </location>
</feature>
<protein>
    <submittedName>
        <fullName evidence="2">Uncharacterized protein</fullName>
    </submittedName>
</protein>
<feature type="chain" id="PRO_5012869617" evidence="1">
    <location>
        <begin position="25"/>
        <end position="263"/>
    </location>
</feature>
<dbReference type="SUPFAM" id="SSF54427">
    <property type="entry name" value="NTF2-like"/>
    <property type="match status" value="1"/>
</dbReference>
<dbReference type="AlphaFoldDB" id="A0A1Y1I9D6"/>
<name>A0A1Y1I9D6_KLENI</name>
<dbReference type="Proteomes" id="UP000054558">
    <property type="component" value="Unassembled WGS sequence"/>
</dbReference>
<keyword evidence="3" id="KW-1185">Reference proteome</keyword>
<evidence type="ECO:0000256" key="1">
    <source>
        <dbReference type="SAM" id="SignalP"/>
    </source>
</evidence>
<organism evidence="2 3">
    <name type="scientific">Klebsormidium nitens</name>
    <name type="common">Green alga</name>
    <name type="synonym">Ulothrix nitens</name>
    <dbReference type="NCBI Taxonomy" id="105231"/>
    <lineage>
        <taxon>Eukaryota</taxon>
        <taxon>Viridiplantae</taxon>
        <taxon>Streptophyta</taxon>
        <taxon>Klebsormidiophyceae</taxon>
        <taxon>Klebsormidiales</taxon>
        <taxon>Klebsormidiaceae</taxon>
        <taxon>Klebsormidium</taxon>
    </lineage>
</organism>